<evidence type="ECO:0008006" key="3">
    <source>
        <dbReference type="Google" id="ProtNLM"/>
    </source>
</evidence>
<evidence type="ECO:0000313" key="1">
    <source>
        <dbReference type="EMBL" id="RFD79704.1"/>
    </source>
</evidence>
<dbReference type="CDD" id="cd06223">
    <property type="entry name" value="PRTases_typeI"/>
    <property type="match status" value="1"/>
</dbReference>
<proteinExistence type="predicted"/>
<evidence type="ECO:0000313" key="2">
    <source>
        <dbReference type="Proteomes" id="UP000259221"/>
    </source>
</evidence>
<comment type="caution">
    <text evidence="1">The sequence shown here is derived from an EMBL/GenBank/DDBJ whole genome shotgun (WGS) entry which is preliminary data.</text>
</comment>
<dbReference type="Proteomes" id="UP000259221">
    <property type="component" value="Unassembled WGS sequence"/>
</dbReference>
<dbReference type="EMBL" id="LRTV01000006">
    <property type="protein sequence ID" value="RFD79704.1"/>
    <property type="molecule type" value="Genomic_DNA"/>
</dbReference>
<accession>A0A3E1J046</accession>
<gene>
    <name evidence="1" type="ORF">AXE77_02850</name>
</gene>
<sequence length="309" mass="32949">MTELQEERAELKRMLCADMSVKPFSELFSVTFNQRGSKLVGDVLFDAIEKAGYSLERDVDAVGALTAAAVPMVFALIHAAERKGIALDGFVMDFVFPATKGPSVKGKRVLLLDSWLSEKSYVQTSSLVTLRHGNELSLDFGIVNQQGAQILAIVALIGGVDADEQGTRHLQLVNPISEESTKMAFVQAFDEEKLRADADHEDCCNDHCCGGHCEVKCTGDCANDGCTEPCCEDNCCGGHCEVKCTGDCANDGCTEPCCEDNCCGGHCKVECTGDCAHDGCTEPCCEDNCCGGHCKSSCTGDCATDGCKD</sequence>
<dbReference type="InterPro" id="IPR000836">
    <property type="entry name" value="PRTase_dom"/>
</dbReference>
<protein>
    <recommendedName>
        <fullName evidence="3">Orotate phosphoribosyltransferase</fullName>
    </recommendedName>
</protein>
<dbReference type="AlphaFoldDB" id="A0A3E1J046"/>
<name>A0A3E1J046_GARVA</name>
<reference evidence="1 2" key="1">
    <citation type="submission" date="2016-02" db="EMBL/GenBank/DDBJ databases">
        <authorList>
            <person name="Alioto T."/>
            <person name="Alioto T."/>
        </authorList>
    </citation>
    <scope>NUCLEOTIDE SEQUENCE [LARGE SCALE GENOMIC DNA]</scope>
    <source>
        <strain evidence="1 2">NR010</strain>
    </source>
</reference>
<dbReference type="OrthoDB" id="1493031at2"/>
<organism evidence="1 2">
    <name type="scientific">Gardnerella vaginalis</name>
    <dbReference type="NCBI Taxonomy" id="2702"/>
    <lineage>
        <taxon>Bacteria</taxon>
        <taxon>Bacillati</taxon>
        <taxon>Actinomycetota</taxon>
        <taxon>Actinomycetes</taxon>
        <taxon>Bifidobacteriales</taxon>
        <taxon>Bifidobacteriaceae</taxon>
        <taxon>Gardnerella</taxon>
    </lineage>
</organism>
<dbReference type="RefSeq" id="WP_116712123.1">
    <property type="nucleotide sequence ID" value="NZ_LRTV01000006.1"/>
</dbReference>